<sequence>MQNKLIIDIHSFSYKKGGIPKDDSGNGGGFVFDCRGILNPGRIEEYKTQTGNDVGVQDYLETKTEMPAFLKSVQDLISINIRNYLERGFENLQINFGCTGGQHRSVYSAIKTAAFIQQNFPEADVRIHHDEQLHLNLSSISDN</sequence>
<dbReference type="PANTHER" id="PTHR30448:SF0">
    <property type="entry name" value="RNASE ADAPTER PROTEIN RAPZ"/>
    <property type="match status" value="1"/>
</dbReference>
<dbReference type="GO" id="GO:0005524">
    <property type="term" value="F:ATP binding"/>
    <property type="evidence" value="ECO:0007669"/>
    <property type="project" value="InterPro"/>
</dbReference>
<dbReference type="STRING" id="420404.SAMN05421793_13328"/>
<dbReference type="Proteomes" id="UP000198555">
    <property type="component" value="Unassembled WGS sequence"/>
</dbReference>
<evidence type="ECO:0000259" key="1">
    <source>
        <dbReference type="Pfam" id="PF22740"/>
    </source>
</evidence>
<evidence type="ECO:0000313" key="3">
    <source>
        <dbReference type="Proteomes" id="UP000198555"/>
    </source>
</evidence>
<dbReference type="EMBL" id="FNWX01000033">
    <property type="protein sequence ID" value="SEH81043.1"/>
    <property type="molecule type" value="Genomic_DNA"/>
</dbReference>
<dbReference type="RefSeq" id="WP_089770559.1">
    <property type="nucleotide sequence ID" value="NZ_FNWX01000033.1"/>
</dbReference>
<accession>A0A1H6L9U8</accession>
<gene>
    <name evidence="2" type="ORF">SAMN05421793_13328</name>
</gene>
<dbReference type="AlphaFoldDB" id="A0A1H6L9U8"/>
<protein>
    <submittedName>
        <fullName evidence="2">UPF0042 nucleotide-binding protein</fullName>
    </submittedName>
</protein>
<feature type="domain" description="RapZ C-terminal" evidence="1">
    <location>
        <begin position="6"/>
        <end position="131"/>
    </location>
</feature>
<dbReference type="Pfam" id="PF22740">
    <property type="entry name" value="PapZ_C"/>
    <property type="match status" value="1"/>
</dbReference>
<organism evidence="2 3">
    <name type="scientific">Epilithonimonas hominis</name>
    <dbReference type="NCBI Taxonomy" id="420404"/>
    <lineage>
        <taxon>Bacteria</taxon>
        <taxon>Pseudomonadati</taxon>
        <taxon>Bacteroidota</taxon>
        <taxon>Flavobacteriia</taxon>
        <taxon>Flavobacteriales</taxon>
        <taxon>Weeksellaceae</taxon>
        <taxon>Chryseobacterium group</taxon>
        <taxon>Epilithonimonas</taxon>
    </lineage>
</organism>
<proteinExistence type="predicted"/>
<keyword evidence="3" id="KW-1185">Reference proteome</keyword>
<dbReference type="InterPro" id="IPR005337">
    <property type="entry name" value="RapZ-like"/>
</dbReference>
<evidence type="ECO:0000313" key="2">
    <source>
        <dbReference type="EMBL" id="SEH81043.1"/>
    </source>
</evidence>
<name>A0A1H6L9U8_9FLAO</name>
<dbReference type="PANTHER" id="PTHR30448">
    <property type="entry name" value="RNASE ADAPTER PROTEIN RAPZ"/>
    <property type="match status" value="1"/>
</dbReference>
<dbReference type="InterPro" id="IPR053931">
    <property type="entry name" value="RapZ_C"/>
</dbReference>
<reference evidence="3" key="1">
    <citation type="submission" date="2016-10" db="EMBL/GenBank/DDBJ databases">
        <authorList>
            <person name="Varghese N."/>
            <person name="Submissions S."/>
        </authorList>
    </citation>
    <scope>NUCLEOTIDE SEQUENCE [LARGE SCALE GENOMIC DNA]</scope>
    <source>
        <strain evidence="3">DSM 19326</strain>
    </source>
</reference>